<organism evidence="2 3">
    <name type="scientific">Marinobacter aromaticivorans</name>
    <dbReference type="NCBI Taxonomy" id="1494078"/>
    <lineage>
        <taxon>Bacteria</taxon>
        <taxon>Pseudomonadati</taxon>
        <taxon>Pseudomonadota</taxon>
        <taxon>Gammaproteobacteria</taxon>
        <taxon>Pseudomonadales</taxon>
        <taxon>Marinobacteraceae</taxon>
        <taxon>Marinobacter</taxon>
    </lineage>
</organism>
<name>A0ABW2IY74_9GAMM</name>
<feature type="region of interest" description="Disordered" evidence="1">
    <location>
        <begin position="170"/>
        <end position="194"/>
    </location>
</feature>
<dbReference type="RefSeq" id="WP_100689413.1">
    <property type="nucleotide sequence ID" value="NZ_JBHTBD010000007.1"/>
</dbReference>
<evidence type="ECO:0008006" key="4">
    <source>
        <dbReference type="Google" id="ProtNLM"/>
    </source>
</evidence>
<sequence>MAKPRRKRNSNRARDQKLFGTCHLFTWEGLLSPKDGFQYTTAQTYLRMGGWCPMGEDLAHHLVSHPRNWMIGVRALCRAPDGAMWMESQTFDLPARKIGDIDGAYHELRADVLSSQRTDQVFDMGWIAQTWSGRKPDDPVELWHYYYAPPEIIAQVCNDRRTIERMAGPGYSESRKATWQQSNRDYLEEREKAA</sequence>
<dbReference type="Proteomes" id="UP001596506">
    <property type="component" value="Unassembled WGS sequence"/>
</dbReference>
<evidence type="ECO:0000313" key="2">
    <source>
        <dbReference type="EMBL" id="MFC7296062.1"/>
    </source>
</evidence>
<gene>
    <name evidence="2" type="ORF">ACFQQA_15170</name>
</gene>
<comment type="caution">
    <text evidence="2">The sequence shown here is derived from an EMBL/GenBank/DDBJ whole genome shotgun (WGS) entry which is preliminary data.</text>
</comment>
<dbReference type="EMBL" id="JBHTBD010000007">
    <property type="protein sequence ID" value="MFC7296062.1"/>
    <property type="molecule type" value="Genomic_DNA"/>
</dbReference>
<evidence type="ECO:0000256" key="1">
    <source>
        <dbReference type="SAM" id="MobiDB-lite"/>
    </source>
</evidence>
<keyword evidence="3" id="KW-1185">Reference proteome</keyword>
<reference evidence="3" key="1">
    <citation type="journal article" date="2019" name="Int. J. Syst. Evol. Microbiol.">
        <title>The Global Catalogue of Microorganisms (GCM) 10K type strain sequencing project: providing services to taxonomists for standard genome sequencing and annotation.</title>
        <authorList>
            <consortium name="The Broad Institute Genomics Platform"/>
            <consortium name="The Broad Institute Genome Sequencing Center for Infectious Disease"/>
            <person name="Wu L."/>
            <person name="Ma J."/>
        </authorList>
    </citation>
    <scope>NUCLEOTIDE SEQUENCE [LARGE SCALE GENOMIC DNA]</scope>
    <source>
        <strain evidence="3">CCUG 60559</strain>
    </source>
</reference>
<protein>
    <recommendedName>
        <fullName evidence="4">Gamma-glutamylcyclotransferase</fullName>
    </recommendedName>
</protein>
<feature type="compositionally biased region" description="Basic and acidic residues" evidence="1">
    <location>
        <begin position="185"/>
        <end position="194"/>
    </location>
</feature>
<proteinExistence type="predicted"/>
<evidence type="ECO:0000313" key="3">
    <source>
        <dbReference type="Proteomes" id="UP001596506"/>
    </source>
</evidence>
<accession>A0ABW2IY74</accession>